<dbReference type="Gene3D" id="3.30.420.10">
    <property type="entry name" value="Ribonuclease H-like superfamily/Ribonuclease H"/>
    <property type="match status" value="2"/>
</dbReference>
<dbReference type="Pfam" id="PF13456">
    <property type="entry name" value="RVT_3"/>
    <property type="match status" value="1"/>
</dbReference>
<gene>
    <name evidence="3" type="ORF">Sradi_6553100</name>
</gene>
<dbReference type="Gene3D" id="3.30.70.270">
    <property type="match status" value="1"/>
</dbReference>
<dbReference type="Pfam" id="PF00665">
    <property type="entry name" value="rve"/>
    <property type="match status" value="1"/>
</dbReference>
<reference evidence="3" key="2">
    <citation type="journal article" date="2024" name="Plant">
        <title>Genomic evolution and insights into agronomic trait innovations of Sesamum species.</title>
        <authorList>
            <person name="Miao H."/>
            <person name="Wang L."/>
            <person name="Qu L."/>
            <person name="Liu H."/>
            <person name="Sun Y."/>
            <person name="Le M."/>
            <person name="Wang Q."/>
            <person name="Wei S."/>
            <person name="Zheng Y."/>
            <person name="Lin W."/>
            <person name="Duan Y."/>
            <person name="Cao H."/>
            <person name="Xiong S."/>
            <person name="Wang X."/>
            <person name="Wei L."/>
            <person name="Li C."/>
            <person name="Ma Q."/>
            <person name="Ju M."/>
            <person name="Zhao R."/>
            <person name="Li G."/>
            <person name="Mu C."/>
            <person name="Tian Q."/>
            <person name="Mei H."/>
            <person name="Zhang T."/>
            <person name="Gao T."/>
            <person name="Zhang H."/>
        </authorList>
    </citation>
    <scope>NUCLEOTIDE SEQUENCE</scope>
    <source>
        <strain evidence="3">G02</strain>
    </source>
</reference>
<dbReference type="GO" id="GO:0015074">
    <property type="term" value="P:DNA integration"/>
    <property type="evidence" value="ECO:0007669"/>
    <property type="project" value="InterPro"/>
</dbReference>
<protein>
    <submittedName>
        <fullName evidence="3">Gag-Pol polyprotein</fullName>
    </submittedName>
</protein>
<dbReference type="SUPFAM" id="SSF56672">
    <property type="entry name" value="DNA/RNA polymerases"/>
    <property type="match status" value="1"/>
</dbReference>
<dbReference type="InterPro" id="IPR041588">
    <property type="entry name" value="Integrase_H2C2"/>
</dbReference>
<reference evidence="3" key="1">
    <citation type="submission" date="2020-06" db="EMBL/GenBank/DDBJ databases">
        <authorList>
            <person name="Li T."/>
            <person name="Hu X."/>
            <person name="Zhang T."/>
            <person name="Song X."/>
            <person name="Zhang H."/>
            <person name="Dai N."/>
            <person name="Sheng W."/>
            <person name="Hou X."/>
            <person name="Wei L."/>
        </authorList>
    </citation>
    <scope>NUCLEOTIDE SEQUENCE</scope>
    <source>
        <strain evidence="3">G02</strain>
        <tissue evidence="3">Leaf</tissue>
    </source>
</reference>
<dbReference type="PANTHER" id="PTHR48475">
    <property type="entry name" value="RIBONUCLEASE H"/>
    <property type="match status" value="1"/>
</dbReference>
<dbReference type="Pfam" id="PF17919">
    <property type="entry name" value="RT_RNaseH_2"/>
    <property type="match status" value="1"/>
</dbReference>
<dbReference type="InterPro" id="IPR001584">
    <property type="entry name" value="Integrase_cat-core"/>
</dbReference>
<dbReference type="InterPro" id="IPR012337">
    <property type="entry name" value="RNaseH-like_sf"/>
</dbReference>
<dbReference type="InterPro" id="IPR036397">
    <property type="entry name" value="RNaseH_sf"/>
</dbReference>
<evidence type="ECO:0000259" key="1">
    <source>
        <dbReference type="PROSITE" id="PS50879"/>
    </source>
</evidence>
<feature type="domain" description="RNase H type-1" evidence="1">
    <location>
        <begin position="205"/>
        <end position="334"/>
    </location>
</feature>
<dbReference type="SUPFAM" id="SSF53098">
    <property type="entry name" value="Ribonuclease H-like"/>
    <property type="match status" value="2"/>
</dbReference>
<dbReference type="InterPro" id="IPR002156">
    <property type="entry name" value="RNaseH_domain"/>
</dbReference>
<dbReference type="GO" id="GO:0004523">
    <property type="term" value="F:RNA-DNA hybrid ribonuclease activity"/>
    <property type="evidence" value="ECO:0007669"/>
    <property type="project" value="InterPro"/>
</dbReference>
<dbReference type="PANTHER" id="PTHR48475:SF2">
    <property type="entry name" value="RIBONUCLEASE H"/>
    <property type="match status" value="1"/>
</dbReference>
<sequence length="651" mass="72726">MDMSPPKSIREVQKLAGRLAALNRFISRSADKGLPFFKILRGGAKFEWSTHGQEAFDELKKYLVSPPLLTKPETGETLYLYLAVSENAVSSVLVRQENREHLPVYYVSKVLQGAEPRYSQIEKLALSLVIAARKLRPYFQSHQVTVLTNHPLKQLLASPKLSGRMVKWAVELSEYGIEFHPRPAIKAQVLADFVVELAYDEASISTPTWSVYVDGSSTPTGSGAGVALESPQGDKFEYAIKLDFPSSNNEAEYEAFLVGCELALAAGAKRIVIYSDSQLVVNQVQGSYEARDEKMAKYFSKAKSMLGKFEEASVAQVSRANNATADQLAKLASSMAAIRSRKIIFISSERAAIEEPEEVICIDPTLLSWKEEIIRFLTKGVQPENKKDAKVLRRKASRFAMIDGELYKRGFSQPFLKCLTPEEGNYVLREIHEGICGNHLGGKALAGKSLRQGFYWPTMLGDAHEIVKRCRACQEHANVNHQPAALMRPLESPCPFDQWGVDLVGPLPQATGQRKFLIVAVDYFTKWVEAEPLAKISEKEVIKFLWRNIVCRFGIPRAIISDNGTQFSGNKLKEWCKGLAIKQFFTSVSNPQANGQTEVTNRTILQHLKTRLGTAKGAWVDELPSVLWAYRTTPRPLREKPHSAYPMAQTP</sequence>
<dbReference type="CDD" id="cd09279">
    <property type="entry name" value="RNase_HI_like"/>
    <property type="match status" value="1"/>
</dbReference>
<dbReference type="Pfam" id="PF17921">
    <property type="entry name" value="Integrase_H2C2"/>
    <property type="match status" value="1"/>
</dbReference>
<dbReference type="Gene3D" id="1.10.340.70">
    <property type="match status" value="1"/>
</dbReference>
<comment type="caution">
    <text evidence="3">The sequence shown here is derived from an EMBL/GenBank/DDBJ whole genome shotgun (WGS) entry which is preliminary data.</text>
</comment>
<evidence type="ECO:0000313" key="3">
    <source>
        <dbReference type="EMBL" id="KAL0298933.1"/>
    </source>
</evidence>
<dbReference type="InterPro" id="IPR041577">
    <property type="entry name" value="RT_RNaseH_2"/>
</dbReference>
<proteinExistence type="predicted"/>
<dbReference type="AlphaFoldDB" id="A0AAW2JXX8"/>
<dbReference type="InterPro" id="IPR043502">
    <property type="entry name" value="DNA/RNA_pol_sf"/>
</dbReference>
<evidence type="ECO:0000259" key="2">
    <source>
        <dbReference type="PROSITE" id="PS50994"/>
    </source>
</evidence>
<dbReference type="EMBL" id="JACGWJ010000031">
    <property type="protein sequence ID" value="KAL0298933.1"/>
    <property type="molecule type" value="Genomic_DNA"/>
</dbReference>
<dbReference type="GO" id="GO:0003676">
    <property type="term" value="F:nucleic acid binding"/>
    <property type="evidence" value="ECO:0007669"/>
    <property type="project" value="InterPro"/>
</dbReference>
<dbReference type="PROSITE" id="PS50994">
    <property type="entry name" value="INTEGRASE"/>
    <property type="match status" value="1"/>
</dbReference>
<feature type="domain" description="Integrase catalytic" evidence="2">
    <location>
        <begin position="491"/>
        <end position="651"/>
    </location>
</feature>
<organism evidence="3">
    <name type="scientific">Sesamum radiatum</name>
    <name type="common">Black benniseed</name>
    <dbReference type="NCBI Taxonomy" id="300843"/>
    <lineage>
        <taxon>Eukaryota</taxon>
        <taxon>Viridiplantae</taxon>
        <taxon>Streptophyta</taxon>
        <taxon>Embryophyta</taxon>
        <taxon>Tracheophyta</taxon>
        <taxon>Spermatophyta</taxon>
        <taxon>Magnoliopsida</taxon>
        <taxon>eudicotyledons</taxon>
        <taxon>Gunneridae</taxon>
        <taxon>Pentapetalae</taxon>
        <taxon>asterids</taxon>
        <taxon>lamiids</taxon>
        <taxon>Lamiales</taxon>
        <taxon>Pedaliaceae</taxon>
        <taxon>Sesamum</taxon>
    </lineage>
</organism>
<name>A0AAW2JXX8_SESRA</name>
<accession>A0AAW2JXX8</accession>
<dbReference type="InterPro" id="IPR043128">
    <property type="entry name" value="Rev_trsase/Diguanyl_cyclase"/>
</dbReference>
<dbReference type="PROSITE" id="PS50879">
    <property type="entry name" value="RNASE_H_1"/>
    <property type="match status" value="1"/>
</dbReference>